<dbReference type="EMBL" id="QKRB01000056">
    <property type="protein sequence ID" value="PZD93787.1"/>
    <property type="molecule type" value="Genomic_DNA"/>
</dbReference>
<feature type="transmembrane region" description="Helical" evidence="1">
    <location>
        <begin position="120"/>
        <end position="145"/>
    </location>
</feature>
<dbReference type="GO" id="GO:0016787">
    <property type="term" value="F:hydrolase activity"/>
    <property type="evidence" value="ECO:0007669"/>
    <property type="project" value="UniProtKB-KW"/>
</dbReference>
<gene>
    <name evidence="2" type="ORF">DNH61_21545</name>
</gene>
<feature type="transmembrane region" description="Helical" evidence="1">
    <location>
        <begin position="28"/>
        <end position="44"/>
    </location>
</feature>
<dbReference type="Pfam" id="PF04307">
    <property type="entry name" value="YdjM"/>
    <property type="match status" value="1"/>
</dbReference>
<keyword evidence="1" id="KW-1133">Transmembrane helix</keyword>
<keyword evidence="2" id="KW-0378">Hydrolase</keyword>
<dbReference type="RefSeq" id="WP_111148903.1">
    <property type="nucleotide sequence ID" value="NZ_QKRB01000056.1"/>
</dbReference>
<sequence>MRGTTHLAIGTAIGGAAAAYYPFNPANAAVYMAVAVISALSADLDGPSLLSRRIGKLSKVLRSLTFWTGLLSAAAAIYFYFIHDYYTPATTAVALALFLLGLVMREGIIRNTLVSLVGAALLYTSLQFDIQWLLGFGLFVVWVPWLKHRGLSHTAWALLLWILIGRELESELQIAGLTRVAAAGYLSHLLADTLTPSGVKWFYPLYKKAIKLKVW</sequence>
<feature type="transmembrane region" description="Helical" evidence="1">
    <location>
        <begin position="64"/>
        <end position="83"/>
    </location>
</feature>
<dbReference type="Proteomes" id="UP000249522">
    <property type="component" value="Unassembled WGS sequence"/>
</dbReference>
<accession>A0A2W1LQW5</accession>
<evidence type="ECO:0000313" key="3">
    <source>
        <dbReference type="Proteomes" id="UP000249522"/>
    </source>
</evidence>
<dbReference type="AlphaFoldDB" id="A0A2W1LQW5"/>
<keyword evidence="1" id="KW-0812">Transmembrane</keyword>
<comment type="caution">
    <text evidence="2">The sequence shown here is derived from an EMBL/GenBank/DDBJ whole genome shotgun (WGS) entry which is preliminary data.</text>
</comment>
<keyword evidence="1" id="KW-0472">Membrane</keyword>
<keyword evidence="3" id="KW-1185">Reference proteome</keyword>
<evidence type="ECO:0000256" key="1">
    <source>
        <dbReference type="SAM" id="Phobius"/>
    </source>
</evidence>
<reference evidence="2 3" key="1">
    <citation type="submission" date="2018-06" db="EMBL/GenBank/DDBJ databases">
        <title>Paenibacillus imtechensis sp. nov.</title>
        <authorList>
            <person name="Pinnaka A.K."/>
            <person name="Singh H."/>
            <person name="Kaur M."/>
        </authorList>
    </citation>
    <scope>NUCLEOTIDE SEQUENCE [LARGE SCALE GENOMIC DNA]</scope>
    <source>
        <strain evidence="2 3">SMB1</strain>
    </source>
</reference>
<dbReference type="PANTHER" id="PTHR35531:SF1">
    <property type="entry name" value="INNER MEMBRANE PROTEIN YBCI-RELATED"/>
    <property type="match status" value="1"/>
</dbReference>
<dbReference type="OrthoDB" id="2706144at2"/>
<proteinExistence type="predicted"/>
<feature type="transmembrane region" description="Helical" evidence="1">
    <location>
        <begin position="89"/>
        <end position="108"/>
    </location>
</feature>
<organism evidence="2 3">
    <name type="scientific">Paenibacillus sambharensis</name>
    <dbReference type="NCBI Taxonomy" id="1803190"/>
    <lineage>
        <taxon>Bacteria</taxon>
        <taxon>Bacillati</taxon>
        <taxon>Bacillota</taxon>
        <taxon>Bacilli</taxon>
        <taxon>Bacillales</taxon>
        <taxon>Paenibacillaceae</taxon>
        <taxon>Paenibacillus</taxon>
    </lineage>
</organism>
<evidence type="ECO:0000313" key="2">
    <source>
        <dbReference type="EMBL" id="PZD93787.1"/>
    </source>
</evidence>
<name>A0A2W1LQW5_9BACL</name>
<dbReference type="InterPro" id="IPR007404">
    <property type="entry name" value="YdjM-like"/>
</dbReference>
<dbReference type="PANTHER" id="PTHR35531">
    <property type="entry name" value="INNER MEMBRANE PROTEIN YBCI-RELATED"/>
    <property type="match status" value="1"/>
</dbReference>
<protein>
    <submittedName>
        <fullName evidence="2">Metal-dependent hydrolase</fullName>
    </submittedName>
</protein>